<dbReference type="OrthoDB" id="2476785at2"/>
<keyword evidence="2" id="KW-0964">Secreted</keyword>
<dbReference type="Gene3D" id="2.60.120.40">
    <property type="match status" value="1"/>
</dbReference>
<dbReference type="Pfam" id="PF01391">
    <property type="entry name" value="Collagen"/>
    <property type="match status" value="1"/>
</dbReference>
<evidence type="ECO:0000256" key="1">
    <source>
        <dbReference type="ARBA" id="ARBA00004613"/>
    </source>
</evidence>
<organism evidence="5 6">
    <name type="scientific">Alkalicoccobacillus porphyridii</name>
    <dbReference type="NCBI Taxonomy" id="2597270"/>
    <lineage>
        <taxon>Bacteria</taxon>
        <taxon>Bacillati</taxon>
        <taxon>Bacillota</taxon>
        <taxon>Bacilli</taxon>
        <taxon>Bacillales</taxon>
        <taxon>Bacillaceae</taxon>
        <taxon>Alkalicoccobacillus</taxon>
    </lineage>
</organism>
<dbReference type="AlphaFoldDB" id="A0A553ZTH1"/>
<accession>A0A553ZTH1</accession>
<dbReference type="InterPro" id="IPR050392">
    <property type="entry name" value="Collagen/C1q_domain"/>
</dbReference>
<keyword evidence="5" id="KW-0176">Collagen</keyword>
<comment type="subcellular location">
    <subcellularLocation>
        <location evidence="1">Secreted</location>
    </subcellularLocation>
</comment>
<dbReference type="InterPro" id="IPR008983">
    <property type="entry name" value="Tumour_necrosis_fac-like_dom"/>
</dbReference>
<feature type="domain" description="BclA C-terminal" evidence="4">
    <location>
        <begin position="88"/>
        <end position="214"/>
    </location>
</feature>
<protein>
    <submittedName>
        <fullName evidence="5">Collagen-like protein</fullName>
    </submittedName>
</protein>
<feature type="non-terminal residue" evidence="5">
    <location>
        <position position="1"/>
    </location>
</feature>
<evidence type="ECO:0000259" key="4">
    <source>
        <dbReference type="Pfam" id="PF18573"/>
    </source>
</evidence>
<comment type="caution">
    <text evidence="5">The sequence shown here is derived from an EMBL/GenBank/DDBJ whole genome shotgun (WGS) entry which is preliminary data.</text>
</comment>
<gene>
    <name evidence="5" type="ORF">FN960_20615</name>
</gene>
<dbReference type="PANTHER" id="PTHR15427">
    <property type="entry name" value="EMILIN ELASTIN MICROFIBRIL INTERFACE-LOCATED PROTEIN ELASTIN MICROFIBRIL INTERFACER"/>
    <property type="match status" value="1"/>
</dbReference>
<evidence type="ECO:0000313" key="6">
    <source>
        <dbReference type="Proteomes" id="UP000318521"/>
    </source>
</evidence>
<evidence type="ECO:0000256" key="3">
    <source>
        <dbReference type="SAM" id="MobiDB-lite"/>
    </source>
</evidence>
<dbReference type="PANTHER" id="PTHR15427:SF33">
    <property type="entry name" value="COLLAGEN IV NC1 DOMAIN-CONTAINING PROTEIN"/>
    <property type="match status" value="1"/>
</dbReference>
<dbReference type="RefSeq" id="WP_143850754.1">
    <property type="nucleotide sequence ID" value="NZ_VLXZ01000029.1"/>
</dbReference>
<evidence type="ECO:0000313" key="5">
    <source>
        <dbReference type="EMBL" id="TSB44606.1"/>
    </source>
</evidence>
<proteinExistence type="predicted"/>
<dbReference type="EMBL" id="VLXZ01000029">
    <property type="protein sequence ID" value="TSB44606.1"/>
    <property type="molecule type" value="Genomic_DNA"/>
</dbReference>
<feature type="compositionally biased region" description="Low complexity" evidence="3">
    <location>
        <begin position="1"/>
        <end position="82"/>
    </location>
</feature>
<evidence type="ECO:0000256" key="2">
    <source>
        <dbReference type="ARBA" id="ARBA00022525"/>
    </source>
</evidence>
<dbReference type="InterPro" id="IPR008160">
    <property type="entry name" value="Collagen"/>
</dbReference>
<reference evidence="5 6" key="1">
    <citation type="submission" date="2019-07" db="EMBL/GenBank/DDBJ databases">
        <authorList>
            <person name="Park Y.J."/>
            <person name="Jeong S.E."/>
            <person name="Jung H.S."/>
        </authorList>
    </citation>
    <scope>NUCLEOTIDE SEQUENCE [LARGE SCALE GENOMIC DNA]</scope>
    <source>
        <strain evidence="6">P16(2019)</strain>
    </source>
</reference>
<name>A0A553ZTH1_9BACI</name>
<feature type="region of interest" description="Disordered" evidence="3">
    <location>
        <begin position="1"/>
        <end position="87"/>
    </location>
</feature>
<dbReference type="Pfam" id="PF18573">
    <property type="entry name" value="BclA_C"/>
    <property type="match status" value="1"/>
</dbReference>
<dbReference type="InterPro" id="IPR041415">
    <property type="entry name" value="BclA_C"/>
</dbReference>
<sequence>GATGATGEPGPTGATGATGEPGPTGATGEPGATGATGATGEPGPTGATGATGEPGPTGATGATGEPGPTGATGATGSTGPAAVTPNSMSAVNTTGGLLAVVLGGTPVPLPGVQSLDGFIADGTSTLFTVPVTGRYYITYRINLTAGLLVGAQAVAGGTPIPGTIISPVLTLSSFEADIITTLTAGTQIGLQLFGVVAAATLQAGVGASLVVIRVE</sequence>
<keyword evidence="6" id="KW-1185">Reference proteome</keyword>
<dbReference type="Proteomes" id="UP000318521">
    <property type="component" value="Unassembled WGS sequence"/>
</dbReference>